<dbReference type="InterPro" id="IPR011050">
    <property type="entry name" value="Pectin_lyase_fold/virulence"/>
</dbReference>
<dbReference type="InterPro" id="IPR022441">
    <property type="entry name" value="Para_beta_helix_rpt-2"/>
</dbReference>
<evidence type="ECO:0000313" key="3">
    <source>
        <dbReference type="Proteomes" id="UP000178935"/>
    </source>
</evidence>
<dbReference type="AlphaFoldDB" id="A0A1G2JLE6"/>
<name>A0A1G2JLE6_9BACT</name>
<dbReference type="SMART" id="SM00710">
    <property type="entry name" value="PbH1"/>
    <property type="match status" value="8"/>
</dbReference>
<evidence type="ECO:0000259" key="1">
    <source>
        <dbReference type="Pfam" id="PF13229"/>
    </source>
</evidence>
<organism evidence="2 3">
    <name type="scientific">Candidatus Staskawiczbacteria bacterium RIFOXYD1_FULL_32_13</name>
    <dbReference type="NCBI Taxonomy" id="1802234"/>
    <lineage>
        <taxon>Bacteria</taxon>
        <taxon>Candidatus Staskawicziibacteriota</taxon>
    </lineage>
</organism>
<dbReference type="InterPro" id="IPR006626">
    <property type="entry name" value="PbH1"/>
</dbReference>
<sequence>MNKHIIKIISSALSMTLLSIIVLTPFSTLAVYNPCTSSNIRWSASSNRVYIFGDVTCTLTDIKSLGSKYIPLELVDSANKIWLLKANIILQNGATLKIHSEKFEGDTNGLRLKSNNANLNDYISISADWGNIDIFGVKITSWDELSQSPDVDYSNGRAFIRVRSRLDDNGIALESRMDIARSDISYLGFNASESYGLSWKVLTNSLAIFDLTNVYGGIINSRIHNNFFGAYTYGGQNMKFTGNEVSENIWYGLDPHDDSDYLVISDNYVHRNGKHGIICSKRCDNITISNNRSNYNNGNGIFLHREVTDSIIENNTTEYNSDSGIAIFDSYDNIIRNNISKYNEKGIRLSVGSSNNIIENNDFSNNSKYGIYTYEGNDLPANQTEKFVNLNTFRNNTITYNAMGIRFNQAKNNFIEGNNIFENQRNIYNYDTSNNIFLANITNGNNITNYHYERYNSKNIIKDTDNFFLKIFDDLSETTIINSQNYIIQNIKKIATDFYPDKSSLTVNKIKAGASIINYEKMNLMLKPTTGKLSAIITKWNKDGDFGKSWTEQTISSPDMAVAHLVGDLNPGFTYNVTAGLNSVGDFIANSSGVITFTYNLYNSSENILFNVLPK</sequence>
<feature type="domain" description="Right handed beta helix" evidence="1">
    <location>
        <begin position="278"/>
        <end position="378"/>
    </location>
</feature>
<evidence type="ECO:0000313" key="2">
    <source>
        <dbReference type="EMBL" id="OGZ87892.1"/>
    </source>
</evidence>
<proteinExistence type="predicted"/>
<dbReference type="InterPro" id="IPR012334">
    <property type="entry name" value="Pectin_lyas_fold"/>
</dbReference>
<dbReference type="Pfam" id="PF13229">
    <property type="entry name" value="Beta_helix"/>
    <property type="match status" value="1"/>
</dbReference>
<dbReference type="SUPFAM" id="SSF51126">
    <property type="entry name" value="Pectin lyase-like"/>
    <property type="match status" value="2"/>
</dbReference>
<reference evidence="2 3" key="1">
    <citation type="journal article" date="2016" name="Nat. Commun.">
        <title>Thousands of microbial genomes shed light on interconnected biogeochemical processes in an aquifer system.</title>
        <authorList>
            <person name="Anantharaman K."/>
            <person name="Brown C.T."/>
            <person name="Hug L.A."/>
            <person name="Sharon I."/>
            <person name="Castelle C.J."/>
            <person name="Probst A.J."/>
            <person name="Thomas B.C."/>
            <person name="Singh A."/>
            <person name="Wilkins M.J."/>
            <person name="Karaoz U."/>
            <person name="Brodie E.L."/>
            <person name="Williams K.H."/>
            <person name="Hubbard S.S."/>
            <person name="Banfield J.F."/>
        </authorList>
    </citation>
    <scope>NUCLEOTIDE SEQUENCE [LARGE SCALE GENOMIC DNA]</scope>
</reference>
<dbReference type="NCBIfam" id="TIGR03804">
    <property type="entry name" value="para_beta_helix"/>
    <property type="match status" value="1"/>
</dbReference>
<dbReference type="InterPro" id="IPR039448">
    <property type="entry name" value="Beta_helix"/>
</dbReference>
<dbReference type="Gene3D" id="2.160.20.10">
    <property type="entry name" value="Single-stranded right-handed beta-helix, Pectin lyase-like"/>
    <property type="match status" value="1"/>
</dbReference>
<dbReference type="Proteomes" id="UP000178935">
    <property type="component" value="Unassembled WGS sequence"/>
</dbReference>
<accession>A0A1G2JLE6</accession>
<gene>
    <name evidence="2" type="ORF">A2561_01070</name>
</gene>
<dbReference type="EMBL" id="MHPU01000036">
    <property type="protein sequence ID" value="OGZ87892.1"/>
    <property type="molecule type" value="Genomic_DNA"/>
</dbReference>
<protein>
    <recommendedName>
        <fullName evidence="1">Right handed beta helix domain-containing protein</fullName>
    </recommendedName>
</protein>
<comment type="caution">
    <text evidence="2">The sequence shown here is derived from an EMBL/GenBank/DDBJ whole genome shotgun (WGS) entry which is preliminary data.</text>
</comment>